<organism evidence="1 2">
    <name type="scientific">Halosimplex litoreum</name>
    <dbReference type="NCBI Taxonomy" id="1198301"/>
    <lineage>
        <taxon>Archaea</taxon>
        <taxon>Methanobacteriati</taxon>
        <taxon>Methanobacteriota</taxon>
        <taxon>Stenosarchaea group</taxon>
        <taxon>Halobacteria</taxon>
        <taxon>Halobacteriales</taxon>
        <taxon>Haloarculaceae</taxon>
        <taxon>Halosimplex</taxon>
    </lineage>
</organism>
<keyword evidence="2" id="KW-1185">Reference proteome</keyword>
<protein>
    <submittedName>
        <fullName evidence="1">Uncharacterized protein</fullName>
    </submittedName>
</protein>
<dbReference type="GeneID" id="60590616"/>
<dbReference type="KEGG" id="hlt:I7X12_18945"/>
<dbReference type="EMBL" id="CP065856">
    <property type="protein sequence ID" value="QPV62775.1"/>
    <property type="molecule type" value="Genomic_DNA"/>
</dbReference>
<evidence type="ECO:0000313" key="2">
    <source>
        <dbReference type="Proteomes" id="UP000595001"/>
    </source>
</evidence>
<proteinExistence type="predicted"/>
<dbReference type="RefSeq" id="WP_198061573.1">
    <property type="nucleotide sequence ID" value="NZ_CP065856.1"/>
</dbReference>
<dbReference type="AlphaFoldDB" id="A0A7T3KVF2"/>
<evidence type="ECO:0000313" key="1">
    <source>
        <dbReference type="EMBL" id="QPV62775.1"/>
    </source>
</evidence>
<sequence>MTTELSAYPAHQRAEALVCATAGSGVSADGPVDAGKRIPARVGFGGVDRNLESIAA</sequence>
<reference evidence="1 2" key="1">
    <citation type="submission" date="2020-12" db="EMBL/GenBank/DDBJ databases">
        <title>Halosimplex halophilum sp. nov. and Halosimplex salinum sp. nov., two new members of the genus Halosimplex.</title>
        <authorList>
            <person name="Cui H.L."/>
        </authorList>
    </citation>
    <scope>NUCLEOTIDE SEQUENCE [LARGE SCALE GENOMIC DNA]</scope>
    <source>
        <strain evidence="1 2">YGH94</strain>
    </source>
</reference>
<gene>
    <name evidence="1" type="ORF">I7X12_18945</name>
</gene>
<name>A0A7T3KVF2_9EURY</name>
<accession>A0A7T3KVF2</accession>
<dbReference type="OrthoDB" id="237451at2157"/>
<dbReference type="Proteomes" id="UP000595001">
    <property type="component" value="Chromosome"/>
</dbReference>